<name>A0AAD7Y120_9FUNG</name>
<protein>
    <submittedName>
        <fullName evidence="1">Uncharacterized protein</fullName>
    </submittedName>
</protein>
<comment type="caution">
    <text evidence="1">The sequence shown here is derived from an EMBL/GenBank/DDBJ whole genome shotgun (WGS) entry which is preliminary data.</text>
</comment>
<keyword evidence="2" id="KW-1185">Reference proteome</keyword>
<proteinExistence type="predicted"/>
<dbReference type="RefSeq" id="XP_058342910.1">
    <property type="nucleotide sequence ID" value="XM_058486298.1"/>
</dbReference>
<organism evidence="1 2">
    <name type="scientific">Lichtheimia ornata</name>
    <dbReference type="NCBI Taxonomy" id="688661"/>
    <lineage>
        <taxon>Eukaryota</taxon>
        <taxon>Fungi</taxon>
        <taxon>Fungi incertae sedis</taxon>
        <taxon>Mucoromycota</taxon>
        <taxon>Mucoromycotina</taxon>
        <taxon>Mucoromycetes</taxon>
        <taxon>Mucorales</taxon>
        <taxon>Lichtheimiaceae</taxon>
        <taxon>Lichtheimia</taxon>
    </lineage>
</organism>
<gene>
    <name evidence="1" type="ORF">O0I10_006268</name>
</gene>
<dbReference type="GeneID" id="83213679"/>
<sequence length="100" mass="11244">MLGMVKSILCESIKLELVNSNFWICGWPAKKVSRGRPDFMAKLEIDEFDPETGTQGCLSWAEHGGCKKSPCFIESFRVTGASARGRVWIDPSRFEEIMAK</sequence>
<dbReference type="Proteomes" id="UP001234581">
    <property type="component" value="Unassembled WGS sequence"/>
</dbReference>
<evidence type="ECO:0000313" key="2">
    <source>
        <dbReference type="Proteomes" id="UP001234581"/>
    </source>
</evidence>
<dbReference type="EMBL" id="JARTCD010000027">
    <property type="protein sequence ID" value="KAJ8657997.1"/>
    <property type="molecule type" value="Genomic_DNA"/>
</dbReference>
<accession>A0AAD7Y120</accession>
<evidence type="ECO:0000313" key="1">
    <source>
        <dbReference type="EMBL" id="KAJ8657997.1"/>
    </source>
</evidence>
<reference evidence="1 2" key="1">
    <citation type="submission" date="2023-03" db="EMBL/GenBank/DDBJ databases">
        <title>Genome sequence of Lichtheimia ornata CBS 291.66.</title>
        <authorList>
            <person name="Mohabir J.T."/>
            <person name="Shea T.P."/>
            <person name="Kurbessoian T."/>
            <person name="Berby B."/>
            <person name="Fontaine J."/>
            <person name="Livny J."/>
            <person name="Gnirke A."/>
            <person name="Stajich J.E."/>
            <person name="Cuomo C.A."/>
        </authorList>
    </citation>
    <scope>NUCLEOTIDE SEQUENCE [LARGE SCALE GENOMIC DNA]</scope>
    <source>
        <strain evidence="1">CBS 291.66</strain>
    </source>
</reference>
<dbReference type="AlphaFoldDB" id="A0AAD7Y120"/>